<proteinExistence type="inferred from homology"/>
<dbReference type="RefSeq" id="WP_126779391.1">
    <property type="nucleotide sequence ID" value="NZ_PIQC01000001.1"/>
</dbReference>
<evidence type="ECO:0000313" key="6">
    <source>
        <dbReference type="EMBL" id="RUO73051.1"/>
    </source>
</evidence>
<dbReference type="GO" id="GO:0046890">
    <property type="term" value="P:regulation of lipid biosynthetic process"/>
    <property type="evidence" value="ECO:0007669"/>
    <property type="project" value="UniProtKB-UniRule"/>
</dbReference>
<dbReference type="PANTHER" id="PTHR45586">
    <property type="entry name" value="TPR REPEAT-CONTAINING PROTEIN PA4667"/>
    <property type="match status" value="1"/>
</dbReference>
<keyword evidence="4" id="KW-1003">Cell membrane</keyword>
<keyword evidence="7" id="KW-1185">Reference proteome</keyword>
<keyword evidence="1 4" id="KW-0479">Metal-binding</keyword>
<feature type="domain" description="LapB rubredoxin metal binding" evidence="5">
    <location>
        <begin position="351"/>
        <end position="377"/>
    </location>
</feature>
<dbReference type="SUPFAM" id="SSF48452">
    <property type="entry name" value="TPR-like"/>
    <property type="match status" value="1"/>
</dbReference>
<feature type="topological domain" description="Cytoplasmic" evidence="4">
    <location>
        <begin position="21"/>
        <end position="385"/>
    </location>
</feature>
<dbReference type="AlphaFoldDB" id="A0A432Z586"/>
<feature type="binding site" evidence="4">
    <location>
        <position position="367"/>
    </location>
    <ligand>
        <name>Fe cation</name>
        <dbReference type="ChEBI" id="CHEBI:24875"/>
    </ligand>
</feature>
<keyword evidence="2 4" id="KW-0677">Repeat</keyword>
<feature type="binding site" evidence="4">
    <location>
        <position position="353"/>
    </location>
    <ligand>
        <name>Fe cation</name>
        <dbReference type="ChEBI" id="CHEBI:24875"/>
    </ligand>
</feature>
<sequence>MLELLFLLLPIAAAYGWFMGRNSVRTEERKEQKRFSKQYATGINLLLSDQPDKAVDLFVELLDVDSETIETHWTLGKLFRRRGEVDRAIKIHKNLTSLPNLTEHDRLTAMYELGKDYLSAGIYDRAEQMFAGLQSYKLFREKSQKHLLELYESTHEWDKAIKIALRLAKQDSDARIVLAQLYCELAELDDNISSKIKHYNKALKHDDNCVRAVLSLGKIHMKEGQYVESINYLTRVFEQDKSYVCETIPLLQEAFEKTSDTHSFIEFLHNCVEQNAGITAAITLSEKICESQSIEDAEHFMTQVLEQHPTMRGFHHLMGLHIRAADVGSARDSLRRLQKMVHEHIVQRPNYKCRHCGFSGHTLYWRCPSCKSWATTKPIFGLDGE</sequence>
<evidence type="ECO:0000256" key="3">
    <source>
        <dbReference type="ARBA" id="ARBA00022803"/>
    </source>
</evidence>
<dbReference type="InterPro" id="IPR041166">
    <property type="entry name" value="Rubredoxin_2"/>
</dbReference>
<accession>A0A432Z586</accession>
<name>A0A432Z586_9GAMM</name>
<dbReference type="GO" id="GO:0005506">
    <property type="term" value="F:iron ion binding"/>
    <property type="evidence" value="ECO:0007669"/>
    <property type="project" value="UniProtKB-UniRule"/>
</dbReference>
<comment type="subcellular location">
    <subcellularLocation>
        <location evidence="4">Cell inner membrane</location>
        <topology evidence="4">Single-pass membrane protein</topology>
        <orientation evidence="4">Cytoplasmic side</orientation>
    </subcellularLocation>
</comment>
<evidence type="ECO:0000256" key="4">
    <source>
        <dbReference type="HAMAP-Rule" id="MF_00994"/>
    </source>
</evidence>
<gene>
    <name evidence="4" type="primary">lapB</name>
    <name evidence="6" type="ORF">CWI78_01015</name>
</gene>
<dbReference type="GO" id="GO:0009898">
    <property type="term" value="C:cytoplasmic side of plasma membrane"/>
    <property type="evidence" value="ECO:0007669"/>
    <property type="project" value="UniProtKB-UniRule"/>
</dbReference>
<comment type="caution">
    <text evidence="6">The sequence shown here is derived from an EMBL/GenBank/DDBJ whole genome shotgun (WGS) entry which is preliminary data.</text>
</comment>
<evidence type="ECO:0000259" key="5">
    <source>
        <dbReference type="Pfam" id="PF18073"/>
    </source>
</evidence>
<evidence type="ECO:0000256" key="1">
    <source>
        <dbReference type="ARBA" id="ARBA00022723"/>
    </source>
</evidence>
<evidence type="ECO:0000256" key="2">
    <source>
        <dbReference type="ARBA" id="ARBA00022737"/>
    </source>
</evidence>
<dbReference type="InterPro" id="IPR030865">
    <property type="entry name" value="LapB"/>
</dbReference>
<keyword evidence="4" id="KW-1133">Transmembrane helix</keyword>
<evidence type="ECO:0000313" key="7">
    <source>
        <dbReference type="Proteomes" id="UP000288058"/>
    </source>
</evidence>
<dbReference type="EMBL" id="PIQC01000001">
    <property type="protein sequence ID" value="RUO73051.1"/>
    <property type="molecule type" value="Genomic_DNA"/>
</dbReference>
<dbReference type="Gene3D" id="1.25.40.10">
    <property type="entry name" value="Tetratricopeptide repeat domain"/>
    <property type="match status" value="2"/>
</dbReference>
<organism evidence="6 7">
    <name type="scientific">Idiomarina ramblicola</name>
    <dbReference type="NCBI Taxonomy" id="263724"/>
    <lineage>
        <taxon>Bacteria</taxon>
        <taxon>Pseudomonadati</taxon>
        <taxon>Pseudomonadota</taxon>
        <taxon>Gammaproteobacteria</taxon>
        <taxon>Alteromonadales</taxon>
        <taxon>Idiomarinaceae</taxon>
        <taxon>Idiomarina</taxon>
    </lineage>
</organism>
<dbReference type="Proteomes" id="UP000288058">
    <property type="component" value="Unassembled WGS sequence"/>
</dbReference>
<feature type="binding site" evidence="4">
    <location>
        <position position="370"/>
    </location>
    <ligand>
        <name>Fe cation</name>
        <dbReference type="ChEBI" id="CHEBI:24875"/>
    </ligand>
</feature>
<keyword evidence="4" id="KW-0408">Iron</keyword>
<keyword evidence="3 4" id="KW-0802">TPR repeat</keyword>
<comment type="function">
    <text evidence="4">Modulates cellular lipopolysaccharide (LPS) levels by regulating LpxC, which is involved in lipid A biosynthesis. May act by modulating the proteolytic activity of FtsH towards LpxC. May also coordinate assembly of proteins involved in LPS synthesis at the plasma membrane.</text>
</comment>
<dbReference type="NCBIfam" id="NF008757">
    <property type="entry name" value="PRK11788.1-5"/>
    <property type="match status" value="1"/>
</dbReference>
<dbReference type="InterPro" id="IPR011990">
    <property type="entry name" value="TPR-like_helical_dom_sf"/>
</dbReference>
<dbReference type="PANTHER" id="PTHR45586:SF1">
    <property type="entry name" value="LIPOPOLYSACCHARIDE ASSEMBLY PROTEIN B"/>
    <property type="match status" value="1"/>
</dbReference>
<feature type="binding site" evidence="4">
    <location>
        <position position="356"/>
    </location>
    <ligand>
        <name>Fe cation</name>
        <dbReference type="ChEBI" id="CHEBI:24875"/>
    </ligand>
</feature>
<dbReference type="Pfam" id="PF18073">
    <property type="entry name" value="Zn_ribbon_LapB"/>
    <property type="match status" value="1"/>
</dbReference>
<reference evidence="7" key="1">
    <citation type="journal article" date="2018" name="Front. Microbiol.">
        <title>Genome-Based Analysis Reveals the Taxonomy and Diversity of the Family Idiomarinaceae.</title>
        <authorList>
            <person name="Liu Y."/>
            <person name="Lai Q."/>
            <person name="Shao Z."/>
        </authorList>
    </citation>
    <scope>NUCLEOTIDE SEQUENCE [LARGE SCALE GENOMIC DNA]</scope>
    <source>
        <strain evidence="7">R22</strain>
    </source>
</reference>
<dbReference type="InterPro" id="IPR051012">
    <property type="entry name" value="CellSynth/LPSAsmb/PSIAsmb"/>
</dbReference>
<comment type="similarity">
    <text evidence="4">Belongs to the LapB family.</text>
</comment>
<dbReference type="GO" id="GO:0008653">
    <property type="term" value="P:lipopolysaccharide metabolic process"/>
    <property type="evidence" value="ECO:0007669"/>
    <property type="project" value="InterPro"/>
</dbReference>
<dbReference type="OrthoDB" id="507476at2"/>
<protein>
    <recommendedName>
        <fullName evidence="4">Lipopolysaccharide assembly protein B</fullName>
    </recommendedName>
</protein>
<keyword evidence="4" id="KW-0997">Cell inner membrane</keyword>
<keyword evidence="4" id="KW-0472">Membrane</keyword>
<dbReference type="HAMAP" id="MF_00994">
    <property type="entry name" value="LPS_assembly_LapB"/>
    <property type="match status" value="1"/>
</dbReference>
<dbReference type="NCBIfam" id="NF008753">
    <property type="entry name" value="PRK11788.1-1"/>
    <property type="match status" value="1"/>
</dbReference>
<keyword evidence="4" id="KW-0812">Transmembrane</keyword>
<dbReference type="NCBIfam" id="NF008756">
    <property type="entry name" value="PRK11788.1-4"/>
    <property type="match status" value="1"/>
</dbReference>